<dbReference type="Proteomes" id="UP000075714">
    <property type="component" value="Unassembled WGS sequence"/>
</dbReference>
<proteinExistence type="predicted"/>
<comment type="caution">
    <text evidence="2">The sequence shown here is derived from an EMBL/GenBank/DDBJ whole genome shotgun (WGS) entry which is preliminary data.</text>
</comment>
<protein>
    <submittedName>
        <fullName evidence="2">Uncharacterized protein</fullName>
    </submittedName>
</protein>
<feature type="region of interest" description="Disordered" evidence="1">
    <location>
        <begin position="159"/>
        <end position="198"/>
    </location>
</feature>
<name>A0A150GIB2_GONPE</name>
<reference evidence="3" key="1">
    <citation type="journal article" date="2016" name="Nat. Commun.">
        <title>The Gonium pectorale genome demonstrates co-option of cell cycle regulation during the evolution of multicellularity.</title>
        <authorList>
            <person name="Hanschen E.R."/>
            <person name="Marriage T.N."/>
            <person name="Ferris P.J."/>
            <person name="Hamaji T."/>
            <person name="Toyoda A."/>
            <person name="Fujiyama A."/>
            <person name="Neme R."/>
            <person name="Noguchi H."/>
            <person name="Minakuchi Y."/>
            <person name="Suzuki M."/>
            <person name="Kawai-Toyooka H."/>
            <person name="Smith D.R."/>
            <person name="Sparks H."/>
            <person name="Anderson J."/>
            <person name="Bakaric R."/>
            <person name="Luria V."/>
            <person name="Karger A."/>
            <person name="Kirschner M.W."/>
            <person name="Durand P.M."/>
            <person name="Michod R.E."/>
            <person name="Nozaki H."/>
            <person name="Olson B.J."/>
        </authorList>
    </citation>
    <scope>NUCLEOTIDE SEQUENCE [LARGE SCALE GENOMIC DNA]</scope>
    <source>
        <strain evidence="3">NIES-2863</strain>
    </source>
</reference>
<feature type="compositionally biased region" description="Acidic residues" evidence="1">
    <location>
        <begin position="51"/>
        <end position="61"/>
    </location>
</feature>
<dbReference type="EMBL" id="LSYV01000021">
    <property type="protein sequence ID" value="KXZ49563.1"/>
    <property type="molecule type" value="Genomic_DNA"/>
</dbReference>
<feature type="region of interest" description="Disordered" evidence="1">
    <location>
        <begin position="51"/>
        <end position="86"/>
    </location>
</feature>
<evidence type="ECO:0000256" key="1">
    <source>
        <dbReference type="SAM" id="MobiDB-lite"/>
    </source>
</evidence>
<keyword evidence="3" id="KW-1185">Reference proteome</keyword>
<organism evidence="2 3">
    <name type="scientific">Gonium pectorale</name>
    <name type="common">Green alga</name>
    <dbReference type="NCBI Taxonomy" id="33097"/>
    <lineage>
        <taxon>Eukaryota</taxon>
        <taxon>Viridiplantae</taxon>
        <taxon>Chlorophyta</taxon>
        <taxon>core chlorophytes</taxon>
        <taxon>Chlorophyceae</taxon>
        <taxon>CS clade</taxon>
        <taxon>Chlamydomonadales</taxon>
        <taxon>Volvocaceae</taxon>
        <taxon>Gonium</taxon>
    </lineage>
</organism>
<gene>
    <name evidence="2" type="ORF">GPECTOR_20g418</name>
</gene>
<sequence>MSLEVRPKRMGKDCGDDAGELSLSLPLPRVPSGAVPLSDWLHPEDRALAEEACDSDSEAESCDTRTRRAAELPATNSDGHVQAPSLLPDVPQQRQAECARCIWAHAAGAAVATSATAAAVAALAPAGVSPHLAVVEPGAGSQPMPRRKRSQLGDLAVEANDPLIGQLRGGGESSSSDDGSNRSSVTCRPESGPTASDMLLSSASASACRGIPTWVRGPAAAAG</sequence>
<evidence type="ECO:0000313" key="2">
    <source>
        <dbReference type="EMBL" id="KXZ49563.1"/>
    </source>
</evidence>
<feature type="compositionally biased region" description="Low complexity" evidence="1">
    <location>
        <begin position="173"/>
        <end position="184"/>
    </location>
</feature>
<accession>A0A150GIB2</accession>
<dbReference type="AlphaFoldDB" id="A0A150GIB2"/>
<evidence type="ECO:0000313" key="3">
    <source>
        <dbReference type="Proteomes" id="UP000075714"/>
    </source>
</evidence>